<keyword evidence="2" id="KW-1133">Transmembrane helix</keyword>
<organism evidence="3 4">
    <name type="scientific">Pontibacter indicus</name>
    <dbReference type="NCBI Taxonomy" id="1317125"/>
    <lineage>
        <taxon>Bacteria</taxon>
        <taxon>Pseudomonadati</taxon>
        <taxon>Bacteroidota</taxon>
        <taxon>Cytophagia</taxon>
        <taxon>Cytophagales</taxon>
        <taxon>Hymenobacteraceae</taxon>
        <taxon>Pontibacter</taxon>
    </lineage>
</organism>
<feature type="region of interest" description="Disordered" evidence="1">
    <location>
        <begin position="1"/>
        <end position="23"/>
    </location>
</feature>
<name>A0A1R3XTL9_9BACT</name>
<dbReference type="EMBL" id="FTPP01000006">
    <property type="protein sequence ID" value="SIT95236.1"/>
    <property type="molecule type" value="Genomic_DNA"/>
</dbReference>
<dbReference type="RefSeq" id="WP_076672455.1">
    <property type="nucleotide sequence ID" value="NZ_FTPP01000006.1"/>
</dbReference>
<sequence>MLTLKRPRPARNRYRKKEKQPMPQLRHLSDLHQQERRFRRSLEWGALGVSFFIILVMFYLFDGMTWLRDIA</sequence>
<keyword evidence="4" id="KW-1185">Reference proteome</keyword>
<evidence type="ECO:0000256" key="2">
    <source>
        <dbReference type="SAM" id="Phobius"/>
    </source>
</evidence>
<reference evidence="4" key="1">
    <citation type="submission" date="2017-01" db="EMBL/GenBank/DDBJ databases">
        <authorList>
            <person name="Varghese N."/>
            <person name="Submissions S."/>
        </authorList>
    </citation>
    <scope>NUCLEOTIDE SEQUENCE [LARGE SCALE GENOMIC DNA]</scope>
    <source>
        <strain evidence="4">LP100</strain>
    </source>
</reference>
<gene>
    <name evidence="3" type="ORF">SAMN05444128_3978</name>
</gene>
<evidence type="ECO:0000256" key="1">
    <source>
        <dbReference type="SAM" id="MobiDB-lite"/>
    </source>
</evidence>
<protein>
    <submittedName>
        <fullName evidence="3">Uncharacterized protein</fullName>
    </submittedName>
</protein>
<dbReference type="Proteomes" id="UP000187181">
    <property type="component" value="Unassembled WGS sequence"/>
</dbReference>
<feature type="transmembrane region" description="Helical" evidence="2">
    <location>
        <begin position="42"/>
        <end position="61"/>
    </location>
</feature>
<keyword evidence="2" id="KW-0812">Transmembrane</keyword>
<accession>A0A1R3XTL9</accession>
<dbReference type="AlphaFoldDB" id="A0A1R3XTL9"/>
<proteinExistence type="predicted"/>
<evidence type="ECO:0000313" key="4">
    <source>
        <dbReference type="Proteomes" id="UP000187181"/>
    </source>
</evidence>
<feature type="compositionally biased region" description="Basic residues" evidence="1">
    <location>
        <begin position="1"/>
        <end position="18"/>
    </location>
</feature>
<evidence type="ECO:0000313" key="3">
    <source>
        <dbReference type="EMBL" id="SIT95236.1"/>
    </source>
</evidence>
<keyword evidence="2" id="KW-0472">Membrane</keyword>